<protein>
    <submittedName>
        <fullName evidence="2">Alpha-glucosides-binding ABC superfamily ATP binding cassette transporter</fullName>
    </submittedName>
</protein>
<sequence>MLSRLTGLRPLAVVATLALASASLVACSSASQQVGGVTASPASCAQLQEAYGSFPAGTTVRVATQAGSTEAASLDASLEH</sequence>
<evidence type="ECO:0000256" key="1">
    <source>
        <dbReference type="SAM" id="SignalP"/>
    </source>
</evidence>
<dbReference type="PROSITE" id="PS51257">
    <property type="entry name" value="PROKAR_LIPOPROTEIN"/>
    <property type="match status" value="1"/>
</dbReference>
<feature type="signal peptide" evidence="1">
    <location>
        <begin position="1"/>
        <end position="26"/>
    </location>
</feature>
<feature type="non-terminal residue" evidence="2">
    <location>
        <position position="80"/>
    </location>
</feature>
<reference evidence="2 3" key="1">
    <citation type="submission" date="2013-12" db="EMBL/GenBank/DDBJ databases">
        <title>A Varibaculum cambriense genome reconstructed from a premature infant gut community with otherwise low bacterial novelty that shifts toward anaerobic metabolism during the third week of life.</title>
        <authorList>
            <person name="Brown C.T."/>
            <person name="Sharon I."/>
            <person name="Thomas B.C."/>
            <person name="Castelle C.J."/>
            <person name="Morowitz M.J."/>
            <person name="Banfield J.F."/>
        </authorList>
    </citation>
    <scope>NUCLEOTIDE SEQUENCE [LARGE SCALE GENOMIC DNA]</scope>
    <source>
        <strain evidence="3">DORA_12</strain>
    </source>
</reference>
<name>W1VIL4_9ACTO</name>
<dbReference type="Proteomes" id="UP000018852">
    <property type="component" value="Unassembled WGS sequence"/>
</dbReference>
<evidence type="ECO:0000313" key="2">
    <source>
        <dbReference type="EMBL" id="ETJ04665.1"/>
    </source>
</evidence>
<feature type="chain" id="PRO_5038936866" evidence="1">
    <location>
        <begin position="27"/>
        <end position="80"/>
    </location>
</feature>
<accession>W1VIL4</accession>
<proteinExistence type="predicted"/>
<keyword evidence="1" id="KW-0732">Signal</keyword>
<gene>
    <name evidence="2" type="ORF">Q605_AUC00631G0001</name>
</gene>
<evidence type="ECO:0000313" key="3">
    <source>
        <dbReference type="Proteomes" id="UP000018852"/>
    </source>
</evidence>
<organism evidence="2 3">
    <name type="scientific">Actinomyces urogenitalis DORA_12</name>
    <dbReference type="NCBI Taxonomy" id="1403939"/>
    <lineage>
        <taxon>Bacteria</taxon>
        <taxon>Bacillati</taxon>
        <taxon>Actinomycetota</taxon>
        <taxon>Actinomycetes</taxon>
        <taxon>Actinomycetales</taxon>
        <taxon>Actinomycetaceae</taxon>
        <taxon>Actinomyces</taxon>
    </lineage>
</organism>
<dbReference type="AlphaFoldDB" id="W1VIL4"/>
<comment type="caution">
    <text evidence="2">The sequence shown here is derived from an EMBL/GenBank/DDBJ whole genome shotgun (WGS) entry which is preliminary data.</text>
</comment>
<dbReference type="EMBL" id="AZLV01000631">
    <property type="protein sequence ID" value="ETJ04665.1"/>
    <property type="molecule type" value="Genomic_DNA"/>
</dbReference>